<dbReference type="AlphaFoldDB" id="A0A0H3PK02"/>
<dbReference type="EMBL" id="AAZF01000001">
    <property type="protein sequence ID" value="EDJ93897.1"/>
    <property type="molecule type" value="Genomic_DNA"/>
</dbReference>
<proteinExistence type="predicted"/>
<organism evidence="1 2">
    <name type="scientific">Haemophilus influenzae (strain NTHi 3655)</name>
    <dbReference type="NCBI Taxonomy" id="375177"/>
    <lineage>
        <taxon>Bacteria</taxon>
        <taxon>Pseudomonadati</taxon>
        <taxon>Pseudomonadota</taxon>
        <taxon>Gammaproteobacteria</taxon>
        <taxon>Pasteurellales</taxon>
        <taxon>Pasteurellaceae</taxon>
        <taxon>Haemophilus</taxon>
    </lineage>
</organism>
<protein>
    <submittedName>
        <fullName evidence="1">UDP-N-acetylglucosamine 1-carboxyvinyltransferase</fullName>
        <ecNumber evidence="1">2.5.1.7</ecNumber>
    </submittedName>
</protein>
<dbReference type="EC" id="2.5.1.7" evidence="1"/>
<name>A0A0H3PK02_HAEI3</name>
<evidence type="ECO:0000313" key="1">
    <source>
        <dbReference type="EMBL" id="EDJ93897.1"/>
    </source>
</evidence>
<comment type="caution">
    <text evidence="1">The sequence shown here is derived from an EMBL/GenBank/DDBJ whole genome shotgun (WGS) entry which is preliminary data.</text>
</comment>
<dbReference type="RefSeq" id="WP_005656101.1">
    <property type="nucleotide sequence ID" value="NZ_AAZF01000001.1"/>
</dbReference>
<reference evidence="1 2" key="1">
    <citation type="journal article" date="2007" name="Genome Biol.">
        <title>Characterization and modeling of the Haemophilus influenzae core and supragenomes based on the complete genomic sequences of Rd and 12 clinical nontypeable strains.</title>
        <authorList>
            <person name="Hogg J.S."/>
            <person name="Hu F.Z."/>
            <person name="Janto B."/>
            <person name="Boissy R."/>
            <person name="Hayes J."/>
            <person name="Keefe R."/>
            <person name="Post J.C."/>
            <person name="Ehrlich G.D."/>
        </authorList>
    </citation>
    <scope>NUCLEOTIDE SEQUENCE [LARGE SCALE GENOMIC DNA]</scope>
    <source>
        <strain evidence="2">NTHi 3655</strain>
    </source>
</reference>
<accession>A0A0H3PK02</accession>
<keyword evidence="1" id="KW-0808">Transferase</keyword>
<evidence type="ECO:0000313" key="2">
    <source>
        <dbReference type="Proteomes" id="UP000003185"/>
    </source>
</evidence>
<dbReference type="GO" id="GO:0008760">
    <property type="term" value="F:UDP-N-acetylglucosamine 1-carboxyvinyltransferase activity"/>
    <property type="evidence" value="ECO:0007669"/>
    <property type="project" value="UniProtKB-EC"/>
</dbReference>
<dbReference type="Proteomes" id="UP000003185">
    <property type="component" value="Unassembled WGS sequence"/>
</dbReference>
<gene>
    <name evidence="1" type="ORF">CGSHi3655_08394</name>
</gene>
<sequence length="103" mass="11403">MNASKRNHPDYGYGGVHASFPGVNHKKVQRLIKTLGLQVRSRKSKKFTTYRGTIDHIGGNGLEGDFSATGLKQNWVTDIIDSNMKESSKSSFIPSISSYKATR</sequence>